<reference evidence="3 4" key="1">
    <citation type="journal article" date="2017" name="PLoS Biol.">
        <title>The sea cucumber genome provides insights into morphological evolution and visceral regeneration.</title>
        <authorList>
            <person name="Zhang X."/>
            <person name="Sun L."/>
            <person name="Yuan J."/>
            <person name="Sun Y."/>
            <person name="Gao Y."/>
            <person name="Zhang L."/>
            <person name="Li S."/>
            <person name="Dai H."/>
            <person name="Hamel J.F."/>
            <person name="Liu C."/>
            <person name="Yu Y."/>
            <person name="Liu S."/>
            <person name="Lin W."/>
            <person name="Guo K."/>
            <person name="Jin S."/>
            <person name="Xu P."/>
            <person name="Storey K.B."/>
            <person name="Huan P."/>
            <person name="Zhang T."/>
            <person name="Zhou Y."/>
            <person name="Zhang J."/>
            <person name="Lin C."/>
            <person name="Li X."/>
            <person name="Xing L."/>
            <person name="Huo D."/>
            <person name="Sun M."/>
            <person name="Wang L."/>
            <person name="Mercier A."/>
            <person name="Li F."/>
            <person name="Yang H."/>
            <person name="Xiang J."/>
        </authorList>
    </citation>
    <scope>NUCLEOTIDE SEQUENCE [LARGE SCALE GENOMIC DNA]</scope>
    <source>
        <strain evidence="3">Shaxun</strain>
        <tissue evidence="3">Muscle</tissue>
    </source>
</reference>
<proteinExistence type="predicted"/>
<dbReference type="OrthoDB" id="10043982at2759"/>
<dbReference type="Proteomes" id="UP000230750">
    <property type="component" value="Unassembled WGS sequence"/>
</dbReference>
<keyword evidence="4" id="KW-1185">Reference proteome</keyword>
<organism evidence="3 4">
    <name type="scientific">Stichopus japonicus</name>
    <name type="common">Sea cucumber</name>
    <dbReference type="NCBI Taxonomy" id="307972"/>
    <lineage>
        <taxon>Eukaryota</taxon>
        <taxon>Metazoa</taxon>
        <taxon>Echinodermata</taxon>
        <taxon>Eleutherozoa</taxon>
        <taxon>Echinozoa</taxon>
        <taxon>Holothuroidea</taxon>
        <taxon>Aspidochirotacea</taxon>
        <taxon>Aspidochirotida</taxon>
        <taxon>Stichopodidae</taxon>
        <taxon>Apostichopus</taxon>
    </lineage>
</organism>
<dbReference type="Pfam" id="PF01391">
    <property type="entry name" value="Collagen"/>
    <property type="match status" value="1"/>
</dbReference>
<feature type="compositionally biased region" description="Basic and acidic residues" evidence="1">
    <location>
        <begin position="86"/>
        <end position="101"/>
    </location>
</feature>
<dbReference type="PANTHER" id="PTHR24024">
    <property type="entry name" value="PULMONARY SURFACTANT-ASSOCIATED PROTEIN A"/>
    <property type="match status" value="1"/>
</dbReference>
<dbReference type="InterPro" id="IPR008160">
    <property type="entry name" value="Collagen"/>
</dbReference>
<dbReference type="InterPro" id="IPR051077">
    <property type="entry name" value="Ca-dependent_lectin"/>
</dbReference>
<evidence type="ECO:0000313" key="3">
    <source>
        <dbReference type="EMBL" id="PIK56377.1"/>
    </source>
</evidence>
<name>A0A2G8L7Y4_STIJA</name>
<accession>A0A2G8L7Y4</accession>
<dbReference type="GO" id="GO:0005615">
    <property type="term" value="C:extracellular space"/>
    <property type="evidence" value="ECO:0007669"/>
    <property type="project" value="TreeGrafter"/>
</dbReference>
<keyword evidence="2" id="KW-0732">Signal</keyword>
<sequence>MNQILLASLFGIVLCSYLSTLSFADPIQTKENQPLEFPENDAEDTDEVLRRLKMLKDHYSDLLRRSDDTRKILDDISKQSQRRKRNVDENPDVRCCDESRTMRIPGRRGADGHVGENGIPGERGPMGDPGQMGPAGSPGEPGEHGMPGDKGSTGPTGSPGETGSMGNTGLPGPRGVPGIKGDPSNAGTVHSTYIRWGRKDCRGDTDLVYEGYAAGAAYNEKGGGADYLCLPKDPQFLHTVPGTTSSWRARIHGAEYEVNSFDPFNGMDNGDVPCAVCLVNGRSSVLMQPARYTCPHGWTYEYSGYLMASHHGYYRTKWVCVDENAQLTTQESLSNLDGALFYPVVSECHSSVTGLPCTEYGSNNELTCSVCTS</sequence>
<feature type="signal peptide" evidence="2">
    <location>
        <begin position="1"/>
        <end position="24"/>
    </location>
</feature>
<evidence type="ECO:0000256" key="1">
    <source>
        <dbReference type="SAM" id="MobiDB-lite"/>
    </source>
</evidence>
<protein>
    <recommendedName>
        <fullName evidence="5">Short-chain collagen C4-like</fullName>
    </recommendedName>
</protein>
<feature type="region of interest" description="Disordered" evidence="1">
    <location>
        <begin position="75"/>
        <end position="186"/>
    </location>
</feature>
<evidence type="ECO:0008006" key="5">
    <source>
        <dbReference type="Google" id="ProtNLM"/>
    </source>
</evidence>
<comment type="caution">
    <text evidence="3">The sequence shown here is derived from an EMBL/GenBank/DDBJ whole genome shotgun (WGS) entry which is preliminary data.</text>
</comment>
<dbReference type="PANTHER" id="PTHR24024:SF18">
    <property type="entry name" value="SHORT-CHAIN COLLAGEN C4-LIKE"/>
    <property type="match status" value="1"/>
</dbReference>
<feature type="compositionally biased region" description="Low complexity" evidence="1">
    <location>
        <begin position="149"/>
        <end position="165"/>
    </location>
</feature>
<evidence type="ECO:0000313" key="4">
    <source>
        <dbReference type="Proteomes" id="UP000230750"/>
    </source>
</evidence>
<evidence type="ECO:0000256" key="2">
    <source>
        <dbReference type="SAM" id="SignalP"/>
    </source>
</evidence>
<dbReference type="EMBL" id="MRZV01000178">
    <property type="protein sequence ID" value="PIK56377.1"/>
    <property type="molecule type" value="Genomic_DNA"/>
</dbReference>
<dbReference type="AlphaFoldDB" id="A0A2G8L7Y4"/>
<feature type="chain" id="PRO_5013768867" description="Short-chain collagen C4-like" evidence="2">
    <location>
        <begin position="25"/>
        <end position="373"/>
    </location>
</feature>
<dbReference type="STRING" id="307972.A0A2G8L7Y4"/>
<gene>
    <name evidence="3" type="ORF">BSL78_06751</name>
</gene>